<dbReference type="InterPro" id="IPR036597">
    <property type="entry name" value="Fido-like_dom_sf"/>
</dbReference>
<dbReference type="Pfam" id="PF02661">
    <property type="entry name" value="Fic"/>
    <property type="match status" value="1"/>
</dbReference>
<proteinExistence type="predicted"/>
<evidence type="ECO:0000259" key="2">
    <source>
        <dbReference type="PROSITE" id="PS51459"/>
    </source>
</evidence>
<organism evidence="3 4">
    <name type="scientific">Shewanella benthica</name>
    <dbReference type="NCBI Taxonomy" id="43661"/>
    <lineage>
        <taxon>Bacteria</taxon>
        <taxon>Pseudomonadati</taxon>
        <taxon>Pseudomonadota</taxon>
        <taxon>Gammaproteobacteria</taxon>
        <taxon>Alteromonadales</taxon>
        <taxon>Shewanellaceae</taxon>
        <taxon>Shewanella</taxon>
    </lineage>
</organism>
<name>A0A330LYQ8_9GAMM</name>
<evidence type="ECO:0000313" key="4">
    <source>
        <dbReference type="Proteomes" id="UP000250123"/>
    </source>
</evidence>
<dbReference type="InterPro" id="IPR003812">
    <property type="entry name" value="Fido"/>
</dbReference>
<dbReference type="Gene3D" id="1.10.3290.10">
    <property type="entry name" value="Fido-like domain"/>
    <property type="match status" value="1"/>
</dbReference>
<dbReference type="NCBIfam" id="TIGR02613">
    <property type="entry name" value="mob_myst_B"/>
    <property type="match status" value="1"/>
</dbReference>
<dbReference type="AlphaFoldDB" id="A0A330LYQ8"/>
<dbReference type="InterPro" id="IPR040198">
    <property type="entry name" value="Fido_containing"/>
</dbReference>
<dbReference type="RefSeq" id="WP_112351372.1">
    <property type="nucleotide sequence ID" value="NZ_LS483452.1"/>
</dbReference>
<feature type="domain" description="Fido" evidence="2">
    <location>
        <begin position="58"/>
        <end position="197"/>
    </location>
</feature>
<dbReference type="KEGG" id="sbk:SHEWBE_0559"/>
<dbReference type="EMBL" id="LS483452">
    <property type="protein sequence ID" value="SQH74544.1"/>
    <property type="molecule type" value="Genomic_DNA"/>
</dbReference>
<feature type="active site" evidence="1">
    <location>
        <position position="132"/>
    </location>
</feature>
<dbReference type="Proteomes" id="UP000250123">
    <property type="component" value="Chromosome SHEWBE"/>
</dbReference>
<dbReference type="OrthoDB" id="9807853at2"/>
<dbReference type="PANTHER" id="PTHR13504:SF39">
    <property type="entry name" value="CELL FILAMENTATION PROTEIN"/>
    <property type="match status" value="1"/>
</dbReference>
<reference evidence="4" key="1">
    <citation type="submission" date="2018-06" db="EMBL/GenBank/DDBJ databases">
        <authorList>
            <person name="Cea G.-C."/>
            <person name="William W."/>
        </authorList>
    </citation>
    <scope>NUCLEOTIDE SEQUENCE [LARGE SCALE GENOMIC DNA]</scope>
    <source>
        <strain evidence="4">DB21MT-2</strain>
    </source>
</reference>
<dbReference type="SUPFAM" id="SSF140931">
    <property type="entry name" value="Fic-like"/>
    <property type="match status" value="1"/>
</dbReference>
<dbReference type="PANTHER" id="PTHR13504">
    <property type="entry name" value="FIDO DOMAIN-CONTAINING PROTEIN DDB_G0283145"/>
    <property type="match status" value="1"/>
</dbReference>
<dbReference type="InterPro" id="IPR013436">
    <property type="entry name" value="Mobile_mystery_prot_B"/>
</dbReference>
<evidence type="ECO:0000313" key="3">
    <source>
        <dbReference type="EMBL" id="SQH74544.1"/>
    </source>
</evidence>
<protein>
    <submittedName>
        <fullName evidence="3">Putative Mobile mystery protein B</fullName>
    </submittedName>
</protein>
<dbReference type="PROSITE" id="PS51459">
    <property type="entry name" value="FIDO"/>
    <property type="match status" value="1"/>
</dbReference>
<accession>A0A330LYQ8</accession>
<sequence>MIIDEPDGATPLDPDDMEGLKHAHVTTRDQLNELEQANILAGQMWASYRTDLTLDSIFSTDFVLDLHQNLFGEVWKWAGNIRTRELSIGCDPLQVRVNLGNFLEDAKLWIQYEHYSNLELCARIQHRLVWIHPFPNGNGRHSRIFTDVVRIFLLEESPLIWAKGDLANISDERSAYISCLKEADKGDFAPFVEYLESIGN</sequence>
<gene>
    <name evidence="3" type="ORF">SHEWBE_0559</name>
</gene>
<evidence type="ECO:0000256" key="1">
    <source>
        <dbReference type="PIRSR" id="PIRSR640198-1"/>
    </source>
</evidence>